<dbReference type="HOGENOM" id="CLU_063224_0_0_6"/>
<feature type="chain" id="PRO_5001912112" description="Photosynthesis system II assembly factor Ycf48/Hcf136-like domain-containing protein" evidence="3">
    <location>
        <begin position="22"/>
        <end position="330"/>
    </location>
</feature>
<evidence type="ECO:0000256" key="3">
    <source>
        <dbReference type="SAM" id="SignalP"/>
    </source>
</evidence>
<reference evidence="5 6" key="1">
    <citation type="journal article" date="2014" name="Genome Announc.">
        <title>Genome Sequence of Gammaproteobacterial Pseudohaliea rubra Type Strain DSM 19751, Isolated from Coastal Seawater of the Mediterranean Sea.</title>
        <authorList>
            <person name="Spring S."/>
            <person name="Fiebig A."/>
            <person name="Riedel T."/>
            <person name="Goker M."/>
            <person name="Klenk H.P."/>
        </authorList>
    </citation>
    <scope>NUCLEOTIDE SEQUENCE [LARGE SCALE GENOMIC DNA]</scope>
    <source>
        <strain evidence="5 6">DSM 19751</strain>
    </source>
</reference>
<keyword evidence="6" id="KW-1185">Reference proteome</keyword>
<keyword evidence="3" id="KW-0732">Signal</keyword>
<accession>A0A095WXE8</accession>
<keyword evidence="2" id="KW-0604">Photosystem II</keyword>
<organism evidence="5 6">
    <name type="scientific">Pseudohaliea rubra DSM 19751</name>
    <dbReference type="NCBI Taxonomy" id="1265313"/>
    <lineage>
        <taxon>Bacteria</taxon>
        <taxon>Pseudomonadati</taxon>
        <taxon>Pseudomonadota</taxon>
        <taxon>Gammaproteobacteria</taxon>
        <taxon>Cellvibrionales</taxon>
        <taxon>Halieaceae</taxon>
        <taxon>Pseudohaliea</taxon>
    </lineage>
</organism>
<dbReference type="Proteomes" id="UP000029640">
    <property type="component" value="Unassembled WGS sequence"/>
</dbReference>
<comment type="caution">
    <text evidence="5">The sequence shown here is derived from an EMBL/GenBank/DDBJ whole genome shotgun (WGS) entry which is preliminary data.</text>
</comment>
<dbReference type="GO" id="GO:0009523">
    <property type="term" value="C:photosystem II"/>
    <property type="evidence" value="ECO:0007669"/>
    <property type="project" value="UniProtKB-KW"/>
</dbReference>
<dbReference type="EMBL" id="AUVB01000059">
    <property type="protein sequence ID" value="KGE03299.1"/>
    <property type="molecule type" value="Genomic_DNA"/>
</dbReference>
<feature type="signal peptide" evidence="3">
    <location>
        <begin position="1"/>
        <end position="21"/>
    </location>
</feature>
<dbReference type="RefSeq" id="WP_052094853.1">
    <property type="nucleotide sequence ID" value="NZ_KN234788.1"/>
</dbReference>
<gene>
    <name evidence="5" type="ORF">HRUBRA_02101</name>
</gene>
<dbReference type="GO" id="GO:0015979">
    <property type="term" value="P:photosynthesis"/>
    <property type="evidence" value="ECO:0007669"/>
    <property type="project" value="UniProtKB-KW"/>
</dbReference>
<feature type="domain" description="Photosynthesis system II assembly factor Ycf48/Hcf136-like" evidence="4">
    <location>
        <begin position="156"/>
        <end position="241"/>
    </location>
</feature>
<dbReference type="PANTHER" id="PTHR47199">
    <property type="entry name" value="PHOTOSYSTEM II STABILITY/ASSEMBLY FACTOR HCF136, CHLOROPLASTIC"/>
    <property type="match status" value="1"/>
</dbReference>
<dbReference type="Gene3D" id="2.130.10.10">
    <property type="entry name" value="YVTN repeat-like/Quinoprotein amine dehydrogenase"/>
    <property type="match status" value="1"/>
</dbReference>
<dbReference type="InterPro" id="IPR015943">
    <property type="entry name" value="WD40/YVTN_repeat-like_dom_sf"/>
</dbReference>
<protein>
    <recommendedName>
        <fullName evidence="4">Photosynthesis system II assembly factor Ycf48/Hcf136-like domain-containing protein</fullName>
    </recommendedName>
</protein>
<dbReference type="OrthoDB" id="9813892at2"/>
<dbReference type="Pfam" id="PF14870">
    <property type="entry name" value="PSII_BNR"/>
    <property type="match status" value="1"/>
</dbReference>
<keyword evidence="1" id="KW-0602">Photosynthesis</keyword>
<dbReference type="AlphaFoldDB" id="A0A095WXE8"/>
<dbReference type="PROSITE" id="PS51257">
    <property type="entry name" value="PROKAR_LIPOPROTEIN"/>
    <property type="match status" value="1"/>
</dbReference>
<proteinExistence type="predicted"/>
<evidence type="ECO:0000256" key="2">
    <source>
        <dbReference type="ARBA" id="ARBA00023276"/>
    </source>
</evidence>
<sequence length="330" mass="34737">MNTAARSALRAGALLALLGIAACEAPLRLDGVEANRAEPVKRYDTLQAAAATSDRLVVVSSAGAALVSRDDGQSWHRDALPGAPSLIDVTACPGGELFALDSERRVWALASDGSWQSESLPTPESTLSIHCAPGGRLWVTAGFATLLHRPVAGGAWTEDSLGDDLQFTRVKFVDAEHGFAVGEFGTVITSSDGGDSWDYLPPIPNDFYPMAADFLDPFTGWVGGLDGVIWETTDGGQQWTRQETGSATPVYRIEASNAGVVAVGGAGKYYEYVGGSWVKPANAPEVLAYFRAVELLGPERILLAGAGGAMALLDRSTPVRSNAKRELASE</sequence>
<dbReference type="SUPFAM" id="SSF110296">
    <property type="entry name" value="Oligoxyloglucan reducing end-specific cellobiohydrolase"/>
    <property type="match status" value="2"/>
</dbReference>
<dbReference type="PANTHER" id="PTHR47199:SF2">
    <property type="entry name" value="PHOTOSYSTEM II STABILITY_ASSEMBLY FACTOR HCF136, CHLOROPLASTIC"/>
    <property type="match status" value="1"/>
</dbReference>
<evidence type="ECO:0000313" key="5">
    <source>
        <dbReference type="EMBL" id="KGE03299.1"/>
    </source>
</evidence>
<evidence type="ECO:0000313" key="6">
    <source>
        <dbReference type="Proteomes" id="UP000029640"/>
    </source>
</evidence>
<evidence type="ECO:0000259" key="4">
    <source>
        <dbReference type="Pfam" id="PF14870"/>
    </source>
</evidence>
<evidence type="ECO:0000256" key="1">
    <source>
        <dbReference type="ARBA" id="ARBA00022531"/>
    </source>
</evidence>
<dbReference type="eggNOG" id="COG4447">
    <property type="taxonomic scope" value="Bacteria"/>
</dbReference>
<dbReference type="InterPro" id="IPR028203">
    <property type="entry name" value="PSII_CF48-like_dom"/>
</dbReference>
<name>A0A095WXE8_9GAMM</name>
<dbReference type="STRING" id="1265313.HRUBRA_02101"/>